<dbReference type="EMBL" id="BAEE01000026">
    <property type="protein sequence ID" value="GAB09017.1"/>
    <property type="molecule type" value="Genomic_DNA"/>
</dbReference>
<accession>G7GZJ2</accession>
<evidence type="ECO:0000313" key="5">
    <source>
        <dbReference type="Proteomes" id="UP000035088"/>
    </source>
</evidence>
<organism evidence="4 5">
    <name type="scientific">Gordonia araii NBRC 100433</name>
    <dbReference type="NCBI Taxonomy" id="1073574"/>
    <lineage>
        <taxon>Bacteria</taxon>
        <taxon>Bacillati</taxon>
        <taxon>Actinomycetota</taxon>
        <taxon>Actinomycetes</taxon>
        <taxon>Mycobacteriales</taxon>
        <taxon>Gordoniaceae</taxon>
        <taxon>Gordonia</taxon>
    </lineage>
</organism>
<evidence type="ECO:0000256" key="1">
    <source>
        <dbReference type="SAM" id="MobiDB-lite"/>
    </source>
</evidence>
<evidence type="ECO:0000256" key="2">
    <source>
        <dbReference type="SAM" id="Phobius"/>
    </source>
</evidence>
<proteinExistence type="predicted"/>
<keyword evidence="5" id="KW-1185">Reference proteome</keyword>
<keyword evidence="2" id="KW-1133">Transmembrane helix</keyword>
<evidence type="ECO:0000313" key="4">
    <source>
        <dbReference type="EMBL" id="GAB09017.1"/>
    </source>
</evidence>
<feature type="chain" id="PRO_5003495030" evidence="3">
    <location>
        <begin position="28"/>
        <end position="430"/>
    </location>
</feature>
<dbReference type="Gene3D" id="2.40.10.10">
    <property type="entry name" value="Trypsin-like serine proteases"/>
    <property type="match status" value="2"/>
</dbReference>
<feature type="transmembrane region" description="Helical" evidence="2">
    <location>
        <begin position="318"/>
        <end position="341"/>
    </location>
</feature>
<dbReference type="Pfam" id="PF13365">
    <property type="entry name" value="Trypsin_2"/>
    <property type="match status" value="1"/>
</dbReference>
<feature type="region of interest" description="Disordered" evidence="1">
    <location>
        <begin position="349"/>
        <end position="430"/>
    </location>
</feature>
<sequence length="430" mass="44086">MNRTFKTAVVALAATLGLMTGAGPVTADPVAVNERVSKALVFLLVQFTGQVQIPFTDGAAWSEDVSAGALCTGYIVDPTGFVATAGHCVNVSDDSLKNEIREQAVIALAKKQNRDATWASNIYRRAVSEAWPVRGAGGDGEKPTVSVKAKQASGPNQVIREWTTLQVVASQAFRDGDNAILKINSAPGQLTALPIAKDVPKTGESITSVGFPSQVRKVSDDITLPQPSFKTGTVSSRQQNPSGVAQTEVSATLGKGMSGGPTVNAAGEVIGTNSMKTVSSDETSEFGFITDNVALRLYLQNNGVALAAPEEEGSGLNMWIWLGPLIGLLALILIVGLVLGLRRKPKSGPPNFGGGGGPGGGGSPFGGPTAPQGIGQFGAPTPPAQPSGFPPPSPQPGFGTPPPQSGPSFGQPGFPPPGQQPGYPGSQFGR</sequence>
<dbReference type="InterPro" id="IPR009003">
    <property type="entry name" value="Peptidase_S1_PA"/>
</dbReference>
<dbReference type="SUPFAM" id="SSF50494">
    <property type="entry name" value="Trypsin-like serine proteases"/>
    <property type="match status" value="1"/>
</dbReference>
<dbReference type="InterPro" id="IPR043504">
    <property type="entry name" value="Peptidase_S1_PA_chymotrypsin"/>
</dbReference>
<dbReference type="Proteomes" id="UP000035088">
    <property type="component" value="Unassembled WGS sequence"/>
</dbReference>
<feature type="compositionally biased region" description="Gly residues" evidence="1">
    <location>
        <begin position="351"/>
        <end position="365"/>
    </location>
</feature>
<dbReference type="AlphaFoldDB" id="G7GZJ2"/>
<dbReference type="STRING" id="1073574.GOARA_026_00470"/>
<comment type="caution">
    <text evidence="4">The sequence shown here is derived from an EMBL/GenBank/DDBJ whole genome shotgun (WGS) entry which is preliminary data.</text>
</comment>
<feature type="signal peptide" evidence="3">
    <location>
        <begin position="1"/>
        <end position="27"/>
    </location>
</feature>
<protein>
    <submittedName>
        <fullName evidence="4">Putative peptidase S1 family protein</fullName>
    </submittedName>
</protein>
<feature type="compositionally biased region" description="Low complexity" evidence="1">
    <location>
        <begin position="420"/>
        <end position="430"/>
    </location>
</feature>
<evidence type="ECO:0000256" key="3">
    <source>
        <dbReference type="SAM" id="SignalP"/>
    </source>
</evidence>
<keyword evidence="3" id="KW-0732">Signal</keyword>
<feature type="compositionally biased region" description="Pro residues" evidence="1">
    <location>
        <begin position="380"/>
        <end position="405"/>
    </location>
</feature>
<name>G7GZJ2_9ACTN</name>
<keyword evidence="2" id="KW-0472">Membrane</keyword>
<gene>
    <name evidence="4" type="ORF">GOARA_026_00470</name>
</gene>
<reference evidence="4 5" key="1">
    <citation type="submission" date="2011-11" db="EMBL/GenBank/DDBJ databases">
        <title>Whole genome shotgun sequence of Gordonia araii NBRC 100433.</title>
        <authorList>
            <person name="Yoshida Y."/>
            <person name="Hosoyama A."/>
            <person name="Tsuchikane K."/>
            <person name="Katsumata H."/>
            <person name="Yamazaki S."/>
            <person name="Fujita N."/>
        </authorList>
    </citation>
    <scope>NUCLEOTIDE SEQUENCE [LARGE SCALE GENOMIC DNA]</scope>
    <source>
        <strain evidence="4 5">NBRC 100433</strain>
    </source>
</reference>
<keyword evidence="2" id="KW-0812">Transmembrane</keyword>